<name>Q8TRE0_METAC</name>
<dbReference type="KEGG" id="mac:MA_1240"/>
<accession>Q8TRE0</accession>
<sequence length="72" mass="8233">MNTVFFYWDPESPGLSLIPPPVFLTAGNRRIPIPVDIGVLVHKNETVLCNCCALFFQHENELLYSSRNNVER</sequence>
<dbReference type="EMBL" id="AE010299">
    <property type="protein sequence ID" value="AAM04659.1"/>
    <property type="molecule type" value="Genomic_DNA"/>
</dbReference>
<reference evidence="1 2" key="1">
    <citation type="journal article" date="2002" name="Genome Res.">
        <title>The genome of Methanosarcina acetivorans reveals extensive metabolic and physiological diversity.</title>
        <authorList>
            <person name="Galagan J.E."/>
            <person name="Nusbaum C."/>
            <person name="Roy A."/>
            <person name="Endrizzi M.G."/>
            <person name="Macdonald P."/>
            <person name="FitzHugh W."/>
            <person name="Calvo S."/>
            <person name="Engels R."/>
            <person name="Smirnov S."/>
            <person name="Atnoor D."/>
            <person name="Brown A."/>
            <person name="Allen N."/>
            <person name="Naylor J."/>
            <person name="Stange-Thomann N."/>
            <person name="DeArellano K."/>
            <person name="Johnson R."/>
            <person name="Linton L."/>
            <person name="McEwan P."/>
            <person name="McKernan K."/>
            <person name="Talamas J."/>
            <person name="Tirrell A."/>
            <person name="Ye W."/>
            <person name="Zimmer A."/>
            <person name="Barber R.D."/>
            <person name="Cann I."/>
            <person name="Graham D.E."/>
            <person name="Grahame D.A."/>
            <person name="Guss A."/>
            <person name="Hedderich R."/>
            <person name="Ingram-Smith C."/>
            <person name="Kuettner C.H."/>
            <person name="Krzycki J.A."/>
            <person name="Leigh J.A."/>
            <person name="Li W."/>
            <person name="Liu J."/>
            <person name="Mukhopadhyay B."/>
            <person name="Reeve J.N."/>
            <person name="Smith K."/>
            <person name="Springer T.A."/>
            <person name="Umayam L.A."/>
            <person name="White O."/>
            <person name="White R.H."/>
            <person name="de Macario E.C."/>
            <person name="Ferry J.G."/>
            <person name="Jarrell K.F."/>
            <person name="Jing H."/>
            <person name="Macario A.J.L."/>
            <person name="Paulsen I."/>
            <person name="Pritchett M."/>
            <person name="Sowers K.R."/>
            <person name="Swanson R.V."/>
            <person name="Zinder S.H."/>
            <person name="Lander E."/>
            <person name="Metcalf W.W."/>
            <person name="Birren B."/>
        </authorList>
    </citation>
    <scope>NUCLEOTIDE SEQUENCE [LARGE SCALE GENOMIC DNA]</scope>
    <source>
        <strain evidence="2">ATCC 35395 / DSM 2834 / JCM 12185 / C2A</strain>
    </source>
</reference>
<protein>
    <submittedName>
        <fullName evidence="1">Uncharacterized protein</fullName>
    </submittedName>
</protein>
<dbReference type="InParanoid" id="Q8TRE0"/>
<dbReference type="STRING" id="188937.MA_1240"/>
<organism evidence="1 2">
    <name type="scientific">Methanosarcina acetivorans (strain ATCC 35395 / DSM 2834 / JCM 12185 / C2A)</name>
    <dbReference type="NCBI Taxonomy" id="188937"/>
    <lineage>
        <taxon>Archaea</taxon>
        <taxon>Methanobacteriati</taxon>
        <taxon>Methanobacteriota</taxon>
        <taxon>Stenosarchaea group</taxon>
        <taxon>Methanomicrobia</taxon>
        <taxon>Methanosarcinales</taxon>
        <taxon>Methanosarcinaceae</taxon>
        <taxon>Methanosarcina</taxon>
    </lineage>
</organism>
<dbReference type="AlphaFoldDB" id="Q8TRE0"/>
<evidence type="ECO:0000313" key="2">
    <source>
        <dbReference type="Proteomes" id="UP000002487"/>
    </source>
</evidence>
<dbReference type="HOGENOM" id="CLU_2712758_0_0_2"/>
<keyword evidence="2" id="KW-1185">Reference proteome</keyword>
<gene>
    <name evidence="1" type="ordered locus">MA_1240</name>
</gene>
<dbReference type="EnsemblBacteria" id="AAM04659">
    <property type="protein sequence ID" value="AAM04659"/>
    <property type="gene ID" value="MA_1240"/>
</dbReference>
<evidence type="ECO:0000313" key="1">
    <source>
        <dbReference type="EMBL" id="AAM04659.1"/>
    </source>
</evidence>
<proteinExistence type="predicted"/>
<dbReference type="Proteomes" id="UP000002487">
    <property type="component" value="Chromosome"/>
</dbReference>